<name>A0ABW5B6M3_9BACT</name>
<keyword evidence="1" id="KW-1133">Transmembrane helix</keyword>
<protein>
    <submittedName>
        <fullName evidence="2">SRPBCC family protein</fullName>
    </submittedName>
</protein>
<dbReference type="InterPro" id="IPR023393">
    <property type="entry name" value="START-like_dom_sf"/>
</dbReference>
<dbReference type="RefSeq" id="WP_380800771.1">
    <property type="nucleotide sequence ID" value="NZ_JBHUIV010000010.1"/>
</dbReference>
<dbReference type="SUPFAM" id="SSF55961">
    <property type="entry name" value="Bet v1-like"/>
    <property type="match status" value="1"/>
</dbReference>
<dbReference type="EMBL" id="JBHUIV010000010">
    <property type="protein sequence ID" value="MFD2200894.1"/>
    <property type="molecule type" value="Genomic_DNA"/>
</dbReference>
<dbReference type="Pfam" id="PF10604">
    <property type="entry name" value="Polyketide_cyc2"/>
    <property type="match status" value="1"/>
</dbReference>
<organism evidence="2 3">
    <name type="scientific">Shivajiella indica</name>
    <dbReference type="NCBI Taxonomy" id="872115"/>
    <lineage>
        <taxon>Bacteria</taxon>
        <taxon>Pseudomonadati</taxon>
        <taxon>Bacteroidota</taxon>
        <taxon>Cytophagia</taxon>
        <taxon>Cytophagales</taxon>
        <taxon>Cyclobacteriaceae</taxon>
        <taxon>Shivajiella</taxon>
    </lineage>
</organism>
<sequence length="190" mass="21791">MKIKLIITIILVTIIASLITFFHFKSRKFQHYLSESQSKSAFNVEVNPNAPVLAKAKIDIQASNKEVWKVLTQLNNWPEWQTEVSSVEFQGPIQEGTMFNWKVGALKFKSRIHTIVPQMYFGWTGEIVGVQAIYNWTIEESENFVTVYVEESLQGPIANILKSSFQENLKIGMEKNLLELKHATENISIE</sequence>
<feature type="transmembrane region" description="Helical" evidence="1">
    <location>
        <begin position="6"/>
        <end position="24"/>
    </location>
</feature>
<gene>
    <name evidence="2" type="ORF">ACFSKV_04900</name>
</gene>
<dbReference type="InterPro" id="IPR019587">
    <property type="entry name" value="Polyketide_cyclase/dehydratase"/>
</dbReference>
<keyword evidence="1" id="KW-0472">Membrane</keyword>
<proteinExistence type="predicted"/>
<dbReference type="Proteomes" id="UP001597414">
    <property type="component" value="Unassembled WGS sequence"/>
</dbReference>
<evidence type="ECO:0000313" key="2">
    <source>
        <dbReference type="EMBL" id="MFD2200894.1"/>
    </source>
</evidence>
<keyword evidence="3" id="KW-1185">Reference proteome</keyword>
<evidence type="ECO:0000256" key="1">
    <source>
        <dbReference type="SAM" id="Phobius"/>
    </source>
</evidence>
<dbReference type="Gene3D" id="3.30.530.20">
    <property type="match status" value="1"/>
</dbReference>
<reference evidence="3" key="1">
    <citation type="journal article" date="2019" name="Int. J. Syst. Evol. Microbiol.">
        <title>The Global Catalogue of Microorganisms (GCM) 10K type strain sequencing project: providing services to taxonomists for standard genome sequencing and annotation.</title>
        <authorList>
            <consortium name="The Broad Institute Genomics Platform"/>
            <consortium name="The Broad Institute Genome Sequencing Center for Infectious Disease"/>
            <person name="Wu L."/>
            <person name="Ma J."/>
        </authorList>
    </citation>
    <scope>NUCLEOTIDE SEQUENCE [LARGE SCALE GENOMIC DNA]</scope>
    <source>
        <strain evidence="3">KCTC 19812</strain>
    </source>
</reference>
<comment type="caution">
    <text evidence="2">The sequence shown here is derived from an EMBL/GenBank/DDBJ whole genome shotgun (WGS) entry which is preliminary data.</text>
</comment>
<keyword evidence="1" id="KW-0812">Transmembrane</keyword>
<accession>A0ABW5B6M3</accession>
<evidence type="ECO:0000313" key="3">
    <source>
        <dbReference type="Proteomes" id="UP001597414"/>
    </source>
</evidence>